<protein>
    <submittedName>
        <fullName evidence="2">Uncharacterized protein</fullName>
    </submittedName>
</protein>
<proteinExistence type="predicted"/>
<dbReference type="EMBL" id="MKHE01000020">
    <property type="protein sequence ID" value="OWK05219.1"/>
    <property type="molecule type" value="Genomic_DNA"/>
</dbReference>
<keyword evidence="3" id="KW-1185">Reference proteome</keyword>
<evidence type="ECO:0000256" key="1">
    <source>
        <dbReference type="SAM" id="MobiDB-lite"/>
    </source>
</evidence>
<gene>
    <name evidence="2" type="ORF">Celaphus_00002712</name>
</gene>
<sequence>MVNQNSERDLTQSPSVSAAPPGVLTPVHTTRHVYLGDADGDDEHRGREAVGSFQLFLHLSIHIQIHSLFYLQILSNQIPTRP</sequence>
<comment type="caution">
    <text evidence="2">The sequence shown here is derived from an EMBL/GenBank/DDBJ whole genome shotgun (WGS) entry which is preliminary data.</text>
</comment>
<accession>A0A212CGS6</accession>
<name>A0A212CGS6_CEREH</name>
<feature type="compositionally biased region" description="Basic and acidic residues" evidence="1">
    <location>
        <begin position="1"/>
        <end position="10"/>
    </location>
</feature>
<dbReference type="Proteomes" id="UP000242450">
    <property type="component" value="Chromosome 20"/>
</dbReference>
<evidence type="ECO:0000313" key="3">
    <source>
        <dbReference type="Proteomes" id="UP000242450"/>
    </source>
</evidence>
<reference evidence="2 3" key="1">
    <citation type="journal article" date="2018" name="Mol. Genet. Genomics">
        <title>The red deer Cervus elaphus genome CerEla1.0: sequencing, annotating, genes, and chromosomes.</title>
        <authorList>
            <person name="Bana N.A."/>
            <person name="Nyiri A."/>
            <person name="Nagy J."/>
            <person name="Frank K."/>
            <person name="Nagy T."/>
            <person name="Steger V."/>
            <person name="Schiller M."/>
            <person name="Lakatos P."/>
            <person name="Sugar L."/>
            <person name="Horn P."/>
            <person name="Barta E."/>
            <person name="Orosz L."/>
        </authorList>
    </citation>
    <scope>NUCLEOTIDE SEQUENCE [LARGE SCALE GENOMIC DNA]</scope>
    <source>
        <strain evidence="2">Hungarian</strain>
    </source>
</reference>
<feature type="region of interest" description="Disordered" evidence="1">
    <location>
        <begin position="1"/>
        <end position="25"/>
    </location>
</feature>
<organism evidence="2 3">
    <name type="scientific">Cervus elaphus hippelaphus</name>
    <name type="common">European red deer</name>
    <dbReference type="NCBI Taxonomy" id="46360"/>
    <lineage>
        <taxon>Eukaryota</taxon>
        <taxon>Metazoa</taxon>
        <taxon>Chordata</taxon>
        <taxon>Craniata</taxon>
        <taxon>Vertebrata</taxon>
        <taxon>Euteleostomi</taxon>
        <taxon>Mammalia</taxon>
        <taxon>Eutheria</taxon>
        <taxon>Laurasiatheria</taxon>
        <taxon>Artiodactyla</taxon>
        <taxon>Ruminantia</taxon>
        <taxon>Pecora</taxon>
        <taxon>Cervidae</taxon>
        <taxon>Cervinae</taxon>
        <taxon>Cervus</taxon>
    </lineage>
</organism>
<evidence type="ECO:0000313" key="2">
    <source>
        <dbReference type="EMBL" id="OWK05219.1"/>
    </source>
</evidence>
<dbReference type="AlphaFoldDB" id="A0A212CGS6"/>